<name>A0AAN9JXL3_CANGL</name>
<reference evidence="1 2" key="1">
    <citation type="submission" date="2024-01" db="EMBL/GenBank/DDBJ databases">
        <title>The genomes of 5 underutilized Papilionoideae crops provide insights into root nodulation and disease resistanc.</title>
        <authorList>
            <person name="Jiang F."/>
        </authorList>
    </citation>
    <scope>NUCLEOTIDE SEQUENCE [LARGE SCALE GENOMIC DNA]</scope>
    <source>
        <strain evidence="1">LVBAO_FW01</strain>
        <tissue evidence="1">Leaves</tissue>
    </source>
</reference>
<dbReference type="EMBL" id="JAYMYQ010000011">
    <property type="protein sequence ID" value="KAK7305986.1"/>
    <property type="molecule type" value="Genomic_DNA"/>
</dbReference>
<evidence type="ECO:0000313" key="2">
    <source>
        <dbReference type="Proteomes" id="UP001367508"/>
    </source>
</evidence>
<dbReference type="AlphaFoldDB" id="A0AAN9JXL3"/>
<protein>
    <submittedName>
        <fullName evidence="1">Uncharacterized protein</fullName>
    </submittedName>
</protein>
<evidence type="ECO:0000313" key="1">
    <source>
        <dbReference type="EMBL" id="KAK7305986.1"/>
    </source>
</evidence>
<proteinExistence type="predicted"/>
<dbReference type="Proteomes" id="UP001367508">
    <property type="component" value="Unassembled WGS sequence"/>
</dbReference>
<organism evidence="1 2">
    <name type="scientific">Canavalia gladiata</name>
    <name type="common">Sword bean</name>
    <name type="synonym">Dolichos gladiatus</name>
    <dbReference type="NCBI Taxonomy" id="3824"/>
    <lineage>
        <taxon>Eukaryota</taxon>
        <taxon>Viridiplantae</taxon>
        <taxon>Streptophyta</taxon>
        <taxon>Embryophyta</taxon>
        <taxon>Tracheophyta</taxon>
        <taxon>Spermatophyta</taxon>
        <taxon>Magnoliopsida</taxon>
        <taxon>eudicotyledons</taxon>
        <taxon>Gunneridae</taxon>
        <taxon>Pentapetalae</taxon>
        <taxon>rosids</taxon>
        <taxon>fabids</taxon>
        <taxon>Fabales</taxon>
        <taxon>Fabaceae</taxon>
        <taxon>Papilionoideae</taxon>
        <taxon>50 kb inversion clade</taxon>
        <taxon>NPAAA clade</taxon>
        <taxon>indigoferoid/millettioid clade</taxon>
        <taxon>Phaseoleae</taxon>
        <taxon>Canavalia</taxon>
    </lineage>
</organism>
<gene>
    <name evidence="1" type="ORF">VNO77_43900</name>
</gene>
<keyword evidence="2" id="KW-1185">Reference proteome</keyword>
<sequence length="219" mass="24809">MHAICINAQAWDHNLDAEKTKIHKNHVMLEVAGSHACTDVPTPRVSSDGVRMRGMQIQTSSSNTRECNLPEYWYMVDGYKEYQASIISDQPMIHLGIHRDFSSFPDLGASFKAQKIRLHLQRMNYEMLLSLRLLLVSCSSIPEDRSSMLGRMVGRLLKSLAGYKANLDSTRARGRNGAVVLKSFCSRLMFIEIEERQVRILAIEDCCSGSLFLVRAKQE</sequence>
<comment type="caution">
    <text evidence="1">The sequence shown here is derived from an EMBL/GenBank/DDBJ whole genome shotgun (WGS) entry which is preliminary data.</text>
</comment>
<accession>A0AAN9JXL3</accession>